<dbReference type="RefSeq" id="WP_115590840.1">
    <property type="nucleotide sequence ID" value="NZ_UFRN01000002.1"/>
</dbReference>
<reference evidence="1 2" key="1">
    <citation type="submission" date="2018-06" db="EMBL/GenBank/DDBJ databases">
        <authorList>
            <consortium name="Pathogen Informatics"/>
            <person name="Doyle S."/>
        </authorList>
    </citation>
    <scope>NUCLEOTIDE SEQUENCE [LARGE SCALE GENOMIC DNA]</scope>
    <source>
        <strain evidence="1 2">NCTC4191</strain>
    </source>
</reference>
<accession>A0A380U1L5</accession>
<dbReference type="AlphaFoldDB" id="A0A380U1L5"/>
<organism evidence="1 2">
    <name type="scientific">Actinobacillus lignieresii</name>
    <dbReference type="NCBI Taxonomy" id="720"/>
    <lineage>
        <taxon>Bacteria</taxon>
        <taxon>Pseudomonadati</taxon>
        <taxon>Pseudomonadota</taxon>
        <taxon>Gammaproteobacteria</taxon>
        <taxon>Pasteurellales</taxon>
        <taxon>Pasteurellaceae</taxon>
        <taxon>Actinobacillus</taxon>
    </lineage>
</organism>
<sequence>MSKTVIGIRTHQWTINEERLYKQLGEYFKSENIYFIVDETKEIIQFPQHINKISLNKELLTKIKILSNHPNPKGLGWLCGDYFYYAFKRNIQADYYWLIESDVDFTFPNLGNFFQKFEQIEDDALLYNFGPAMNSWAWTQRGQLIDPTVYQAFFPLSRLSGKAIDSCLTERQKLTHHFIENKVDLYQYPNDESLVATAVMKANLKVAKLNDFWKDSFKFFTYRNQIIIPNAKNLIEKNQVLHPSRSPETFANTLNYEIVNLLSTSKSIPDLINRVFVNPVDVEKIINQLKNKVLLDIEKLLKTRANYLYFLNFIKQLLDTKASEKSDKFAYKSWVYRDSTLVLDVYINSENNIENHVIEYSISQKNIICNTFTRKGNDQFIYKMSEKYDISSNENKLRIFDYSLCHDKLNEEITNSLSLFFHSLEEFYFK</sequence>
<evidence type="ECO:0000313" key="1">
    <source>
        <dbReference type="EMBL" id="SUT94959.1"/>
    </source>
</evidence>
<protein>
    <submittedName>
        <fullName evidence="1">Uncharacterized protein</fullName>
    </submittedName>
</protein>
<dbReference type="Proteomes" id="UP000254253">
    <property type="component" value="Unassembled WGS sequence"/>
</dbReference>
<evidence type="ECO:0000313" key="2">
    <source>
        <dbReference type="Proteomes" id="UP000254253"/>
    </source>
</evidence>
<proteinExistence type="predicted"/>
<dbReference type="EMBL" id="UFRN01000002">
    <property type="protein sequence ID" value="SUT94959.1"/>
    <property type="molecule type" value="Genomic_DNA"/>
</dbReference>
<keyword evidence="2" id="KW-1185">Reference proteome</keyword>
<name>A0A380U1L5_ACTLI</name>
<gene>
    <name evidence="1" type="ORF">NCTC4191_01750</name>
</gene>